<evidence type="ECO:0000256" key="15">
    <source>
        <dbReference type="SAM" id="Phobius"/>
    </source>
</evidence>
<comment type="function">
    <text evidence="13">F(1)F(0) ATP synthase produces ATP from ADP in the presence of a proton or sodium gradient. F-type ATPases consist of two structural domains, F(1) containing the extramembraneous catalytic core and F(0) containing the membrane proton channel, linked together by a central stalk and a peripheral stalk. During catalysis, ATP synthesis in the catalytic domain of F(1) is coupled via a rotary mechanism of the central stalk subunits to proton translocation.</text>
</comment>
<evidence type="ECO:0000256" key="13">
    <source>
        <dbReference type="ARBA" id="ARBA00025198"/>
    </source>
</evidence>
<evidence type="ECO:0000256" key="9">
    <source>
        <dbReference type="ARBA" id="ARBA00022989"/>
    </source>
</evidence>
<protein>
    <submittedName>
        <fullName evidence="16">ATP synthase F0 sector subunit b</fullName>
        <ecNumber evidence="16">3.6.3.14</ecNumber>
    </submittedName>
</protein>
<reference evidence="16" key="1">
    <citation type="submission" date="2015-10" db="EMBL/GenBank/DDBJ databases">
        <authorList>
            <person name="Gilbert D.G."/>
        </authorList>
    </citation>
    <scope>NUCLEOTIDE SEQUENCE</scope>
</reference>
<gene>
    <name evidence="16" type="ORF">MGWOODY_Mmi1455</name>
</gene>
<keyword evidence="14" id="KW-0175">Coiled coil</keyword>
<evidence type="ECO:0000256" key="7">
    <source>
        <dbReference type="ARBA" id="ARBA00022692"/>
    </source>
</evidence>
<keyword evidence="7 15" id="KW-0812">Transmembrane</keyword>
<evidence type="ECO:0000256" key="14">
    <source>
        <dbReference type="SAM" id="Coils"/>
    </source>
</evidence>
<comment type="subcellular location">
    <subcellularLocation>
        <location evidence="2">Endomembrane system</location>
    </subcellularLocation>
    <subcellularLocation>
        <location evidence="1">Membrane</location>
        <topology evidence="1">Single-pass membrane protein</topology>
    </subcellularLocation>
</comment>
<dbReference type="PANTHER" id="PTHR33445">
    <property type="entry name" value="ATP SYNTHASE SUBUNIT B', CHLOROPLASTIC"/>
    <property type="match status" value="1"/>
</dbReference>
<evidence type="ECO:0000256" key="2">
    <source>
        <dbReference type="ARBA" id="ARBA00004308"/>
    </source>
</evidence>
<evidence type="ECO:0000313" key="16">
    <source>
        <dbReference type="EMBL" id="CUV09757.1"/>
    </source>
</evidence>
<keyword evidence="5" id="KW-1003">Cell membrane</keyword>
<keyword evidence="6" id="KW-0138">CF(0)</keyword>
<dbReference type="GO" id="GO:0016787">
    <property type="term" value="F:hydrolase activity"/>
    <property type="evidence" value="ECO:0007669"/>
    <property type="project" value="UniProtKB-KW"/>
</dbReference>
<evidence type="ECO:0000256" key="3">
    <source>
        <dbReference type="ARBA" id="ARBA00005513"/>
    </source>
</evidence>
<proteinExistence type="inferred from homology"/>
<dbReference type="EMBL" id="FAXC01000292">
    <property type="protein sequence ID" value="CUV09757.1"/>
    <property type="molecule type" value="Genomic_DNA"/>
</dbReference>
<evidence type="ECO:0000256" key="6">
    <source>
        <dbReference type="ARBA" id="ARBA00022547"/>
    </source>
</evidence>
<dbReference type="InterPro" id="IPR005864">
    <property type="entry name" value="ATP_synth_F0_bsu_bac"/>
</dbReference>
<dbReference type="GO" id="GO:0045259">
    <property type="term" value="C:proton-transporting ATP synthase complex"/>
    <property type="evidence" value="ECO:0007669"/>
    <property type="project" value="UniProtKB-KW"/>
</dbReference>
<dbReference type="AlphaFoldDB" id="A0A170QD05"/>
<dbReference type="GO" id="GO:0015986">
    <property type="term" value="P:proton motive force-driven ATP synthesis"/>
    <property type="evidence" value="ECO:0007669"/>
    <property type="project" value="InterPro"/>
</dbReference>
<dbReference type="NCBIfam" id="TIGR01144">
    <property type="entry name" value="ATP_synt_b"/>
    <property type="match status" value="1"/>
</dbReference>
<evidence type="ECO:0000256" key="8">
    <source>
        <dbReference type="ARBA" id="ARBA00022781"/>
    </source>
</evidence>
<sequence length="167" mass="18433">MDNPLVQLDPGLFVWTIITFLILLGVLTKFAWKPLLKALETRENEISQSLEDAEKAKQELERLSAESDEIIAKARSEAQGIVSEGKKAAEQLTAATLNKAKEEAMANLSAAKDQIKIERDKAIVEIKGEVVNLSLSIAEKLVNKNLSKEDNKSLIDESLKNVKGYEA</sequence>
<keyword evidence="10" id="KW-0406">Ion transport</keyword>
<evidence type="ECO:0000256" key="12">
    <source>
        <dbReference type="ARBA" id="ARBA00023310"/>
    </source>
</evidence>
<feature type="coiled-coil region" evidence="14">
    <location>
        <begin position="36"/>
        <end position="121"/>
    </location>
</feature>
<dbReference type="GO" id="GO:0046961">
    <property type="term" value="F:proton-transporting ATPase activity, rotational mechanism"/>
    <property type="evidence" value="ECO:0007669"/>
    <property type="project" value="TreeGrafter"/>
</dbReference>
<name>A0A170QD05_9ZZZZ</name>
<keyword evidence="12" id="KW-0066">ATP synthesis</keyword>
<dbReference type="InterPro" id="IPR050059">
    <property type="entry name" value="ATP_synthase_B_chain"/>
</dbReference>
<evidence type="ECO:0000256" key="1">
    <source>
        <dbReference type="ARBA" id="ARBA00004167"/>
    </source>
</evidence>
<comment type="similarity">
    <text evidence="3">Belongs to the ATPase B chain family.</text>
</comment>
<dbReference type="PANTHER" id="PTHR33445:SF1">
    <property type="entry name" value="ATP SYNTHASE SUBUNIT B"/>
    <property type="match status" value="1"/>
</dbReference>
<keyword evidence="4" id="KW-0813">Transport</keyword>
<evidence type="ECO:0000256" key="11">
    <source>
        <dbReference type="ARBA" id="ARBA00023136"/>
    </source>
</evidence>
<keyword evidence="8" id="KW-0375">Hydrogen ion transport</keyword>
<evidence type="ECO:0000256" key="5">
    <source>
        <dbReference type="ARBA" id="ARBA00022475"/>
    </source>
</evidence>
<dbReference type="Gene3D" id="6.10.250.1580">
    <property type="match status" value="1"/>
</dbReference>
<organism evidence="16">
    <name type="scientific">hydrothermal vent metagenome</name>
    <dbReference type="NCBI Taxonomy" id="652676"/>
    <lineage>
        <taxon>unclassified sequences</taxon>
        <taxon>metagenomes</taxon>
        <taxon>ecological metagenomes</taxon>
    </lineage>
</organism>
<dbReference type="InterPro" id="IPR002146">
    <property type="entry name" value="ATP_synth_b/b'su_bac/chlpt"/>
</dbReference>
<evidence type="ECO:0000256" key="10">
    <source>
        <dbReference type="ARBA" id="ARBA00023065"/>
    </source>
</evidence>
<feature type="transmembrane region" description="Helical" evidence="15">
    <location>
        <begin position="12"/>
        <end position="32"/>
    </location>
</feature>
<accession>A0A170QD05</accession>
<keyword evidence="9 15" id="KW-1133">Transmembrane helix</keyword>
<keyword evidence="16" id="KW-0378">Hydrolase</keyword>
<dbReference type="InterPro" id="IPR028987">
    <property type="entry name" value="ATP_synth_B-like_membr_sf"/>
</dbReference>
<keyword evidence="11 15" id="KW-0472">Membrane</keyword>
<dbReference type="Pfam" id="PF00430">
    <property type="entry name" value="ATP-synt_B"/>
    <property type="match status" value="1"/>
</dbReference>
<dbReference type="HAMAP" id="MF_01398">
    <property type="entry name" value="ATP_synth_b_bprime"/>
    <property type="match status" value="1"/>
</dbReference>
<evidence type="ECO:0000256" key="4">
    <source>
        <dbReference type="ARBA" id="ARBA00022448"/>
    </source>
</evidence>
<dbReference type="EC" id="3.6.3.14" evidence="16"/>
<dbReference type="CDD" id="cd06503">
    <property type="entry name" value="ATP-synt_Fo_b"/>
    <property type="match status" value="1"/>
</dbReference>
<dbReference type="SUPFAM" id="SSF81573">
    <property type="entry name" value="F1F0 ATP synthase subunit B, membrane domain"/>
    <property type="match status" value="1"/>
</dbReference>
<dbReference type="GO" id="GO:0012505">
    <property type="term" value="C:endomembrane system"/>
    <property type="evidence" value="ECO:0007669"/>
    <property type="project" value="UniProtKB-SubCell"/>
</dbReference>